<feature type="compositionally biased region" description="Polar residues" evidence="2">
    <location>
        <begin position="246"/>
        <end position="261"/>
    </location>
</feature>
<dbReference type="PROSITE" id="PS50200">
    <property type="entry name" value="RA"/>
    <property type="match status" value="1"/>
</dbReference>
<dbReference type="Gene3D" id="3.10.20.90">
    <property type="entry name" value="Phosphatidylinositol 3-kinase Catalytic Subunit, Chain A, domain 1"/>
    <property type="match status" value="1"/>
</dbReference>
<dbReference type="Proteomes" id="UP000198287">
    <property type="component" value="Unassembled WGS sequence"/>
</dbReference>
<dbReference type="InterPro" id="IPR033593">
    <property type="entry name" value="N-RASSF"/>
</dbReference>
<dbReference type="GO" id="GO:0007165">
    <property type="term" value="P:signal transduction"/>
    <property type="evidence" value="ECO:0007669"/>
    <property type="project" value="InterPro"/>
</dbReference>
<dbReference type="Gene3D" id="1.10.287.1490">
    <property type="match status" value="1"/>
</dbReference>
<gene>
    <name evidence="4" type="ORF">Fcan01_12474</name>
</gene>
<evidence type="ECO:0000256" key="1">
    <source>
        <dbReference type="SAM" id="Coils"/>
    </source>
</evidence>
<sequence>MELKVWVEGIQRIVCGVNEKTTCQDVVFALAHATGKTGRFTLIERWRNSERLLAPSEQPLKVLLNGGRGEHSNDMQFILQWSPLESATNASNRSGQVPLQKVQRVVESSCSDNSSSHSPSPLSKPNHQFTTTGSPSTLIGPIGGTLQPNGPKKNSGSSSSYTSNDSRLWSPFSQNGPNGSSATMLPNTETFNDIRSQPPSASGSVRGGAPTQRLPLDHVFYGNKPSEKSSISSPPPYREPPSPSSAHNNQTPPLASPQTVNMVGMKSLPPYREPPPPNLTGPPNFAVKNINSNSSKCNSPSTSSLGTNAGYNDGNNSGMMSANNVMNGGGVHGFSIPSQNDFVKYASPSSQQQDSLSSGVSSNDVESWKNKDHSLMNGDSSSNQNGSSNPKVSPQSYSSNTNSHYRELIRVVNSQREKLTSQQAELTQYDAEIMFWEGKSKEQQKHMDLINKEISRLEVVSAQHESQALSLAHLEEECEYTQRESVALKSEINNLRAELEKCDDEIDQCKQRISVLMEELHLTQHLMNQRQQEWLEKEAATLAEIEGLRKDLDVARRETDTAKDLSVSLDKEVQSIETSLDEKKKQMERLIAAMKEANLQSLSIQPPEDLIDLVHHRSGSTRRMIGSPRQLENAAPTSKNPHGVWV</sequence>
<dbReference type="InterPro" id="IPR000159">
    <property type="entry name" value="RA_dom"/>
</dbReference>
<feature type="compositionally biased region" description="Low complexity" evidence="2">
    <location>
        <begin position="108"/>
        <end position="125"/>
    </location>
</feature>
<dbReference type="OrthoDB" id="10051571at2759"/>
<evidence type="ECO:0000313" key="5">
    <source>
        <dbReference type="Proteomes" id="UP000198287"/>
    </source>
</evidence>
<keyword evidence="5" id="KW-1185">Reference proteome</keyword>
<organism evidence="4 5">
    <name type="scientific">Folsomia candida</name>
    <name type="common">Springtail</name>
    <dbReference type="NCBI Taxonomy" id="158441"/>
    <lineage>
        <taxon>Eukaryota</taxon>
        <taxon>Metazoa</taxon>
        <taxon>Ecdysozoa</taxon>
        <taxon>Arthropoda</taxon>
        <taxon>Hexapoda</taxon>
        <taxon>Collembola</taxon>
        <taxon>Entomobryomorpha</taxon>
        <taxon>Isotomoidea</taxon>
        <taxon>Isotomidae</taxon>
        <taxon>Proisotominae</taxon>
        <taxon>Folsomia</taxon>
    </lineage>
</organism>
<dbReference type="EMBL" id="LNIX01000006">
    <property type="protein sequence ID" value="OXA52528.1"/>
    <property type="molecule type" value="Genomic_DNA"/>
</dbReference>
<feature type="compositionally biased region" description="Polar residues" evidence="2">
    <location>
        <begin position="390"/>
        <end position="401"/>
    </location>
</feature>
<feature type="compositionally biased region" description="Low complexity" evidence="2">
    <location>
        <begin position="148"/>
        <end position="160"/>
    </location>
</feature>
<dbReference type="SUPFAM" id="SSF54236">
    <property type="entry name" value="Ubiquitin-like"/>
    <property type="match status" value="1"/>
</dbReference>
<name>A0A226E5F2_FOLCA</name>
<feature type="compositionally biased region" description="Polar residues" evidence="2">
    <location>
        <begin position="161"/>
        <end position="203"/>
    </location>
</feature>
<feature type="compositionally biased region" description="Low complexity" evidence="2">
    <location>
        <begin position="289"/>
        <end position="304"/>
    </location>
</feature>
<feature type="compositionally biased region" description="Low complexity" evidence="2">
    <location>
        <begin position="347"/>
        <end position="362"/>
    </location>
</feature>
<dbReference type="PANTHER" id="PTHR15286">
    <property type="entry name" value="RAS-ASSOCIATING DOMAIN CONTAINING PROTEIN"/>
    <property type="match status" value="1"/>
</dbReference>
<dbReference type="InterPro" id="IPR048945">
    <property type="entry name" value="RASSF8/10_RA"/>
</dbReference>
<protein>
    <submittedName>
        <fullName evidence="4">Ras association domain-containing protein 8</fullName>
    </submittedName>
</protein>
<dbReference type="SMART" id="SM00314">
    <property type="entry name" value="RA"/>
    <property type="match status" value="1"/>
</dbReference>
<dbReference type="AlphaFoldDB" id="A0A226E5F2"/>
<keyword evidence="1" id="KW-0175">Coiled coil</keyword>
<feature type="compositionally biased region" description="Pro residues" evidence="2">
    <location>
        <begin position="233"/>
        <end position="243"/>
    </location>
</feature>
<feature type="domain" description="Ras-associating" evidence="3">
    <location>
        <begin position="1"/>
        <end position="84"/>
    </location>
</feature>
<feature type="region of interest" description="Disordered" evidence="2">
    <location>
        <begin position="89"/>
        <end position="310"/>
    </location>
</feature>
<proteinExistence type="predicted"/>
<reference evidence="4 5" key="1">
    <citation type="submission" date="2015-12" db="EMBL/GenBank/DDBJ databases">
        <title>The genome of Folsomia candida.</title>
        <authorList>
            <person name="Faddeeva A."/>
            <person name="Derks M.F."/>
            <person name="Anvar Y."/>
            <person name="Smit S."/>
            <person name="Van Straalen N."/>
            <person name="Roelofs D."/>
        </authorList>
    </citation>
    <scope>NUCLEOTIDE SEQUENCE [LARGE SCALE GENOMIC DNA]</scope>
    <source>
        <strain evidence="4 5">VU population</strain>
        <tissue evidence="4">Whole body</tissue>
    </source>
</reference>
<evidence type="ECO:0000259" key="3">
    <source>
        <dbReference type="PROSITE" id="PS50200"/>
    </source>
</evidence>
<dbReference type="InterPro" id="IPR029071">
    <property type="entry name" value="Ubiquitin-like_domsf"/>
</dbReference>
<dbReference type="PANTHER" id="PTHR15286:SF6">
    <property type="entry name" value="GH01133P"/>
    <property type="match status" value="1"/>
</dbReference>
<dbReference type="STRING" id="158441.A0A226E5F2"/>
<feature type="coiled-coil region" evidence="1">
    <location>
        <begin position="471"/>
        <end position="519"/>
    </location>
</feature>
<feature type="region of interest" description="Disordered" evidence="2">
    <location>
        <begin position="346"/>
        <end position="401"/>
    </location>
</feature>
<feature type="compositionally biased region" description="Pro residues" evidence="2">
    <location>
        <begin position="271"/>
        <end position="280"/>
    </location>
</feature>
<evidence type="ECO:0000256" key="2">
    <source>
        <dbReference type="SAM" id="MobiDB-lite"/>
    </source>
</evidence>
<dbReference type="Pfam" id="PF21712">
    <property type="entry name" value="RASSF8-10_RA"/>
    <property type="match status" value="1"/>
</dbReference>
<feature type="region of interest" description="Disordered" evidence="2">
    <location>
        <begin position="621"/>
        <end position="646"/>
    </location>
</feature>
<dbReference type="OMA" id="NERHLAP"/>
<evidence type="ECO:0000313" key="4">
    <source>
        <dbReference type="EMBL" id="OXA52528.1"/>
    </source>
</evidence>
<accession>A0A226E5F2</accession>
<feature type="coiled-coil region" evidence="1">
    <location>
        <begin position="545"/>
        <end position="600"/>
    </location>
</feature>
<comment type="caution">
    <text evidence="4">The sequence shown here is derived from an EMBL/GenBank/DDBJ whole genome shotgun (WGS) entry which is preliminary data.</text>
</comment>
<feature type="compositionally biased region" description="Low complexity" evidence="2">
    <location>
        <begin position="377"/>
        <end position="389"/>
    </location>
</feature>
<feature type="compositionally biased region" description="Polar residues" evidence="2">
    <location>
        <begin position="126"/>
        <end position="137"/>
    </location>
</feature>